<comment type="caution">
    <text evidence="2">The sequence shown here is derived from an EMBL/GenBank/DDBJ whole genome shotgun (WGS) entry which is preliminary data.</text>
</comment>
<accession>A0ABS7DDA4</accession>
<keyword evidence="3" id="KW-1185">Reference proteome</keyword>
<sequence length="318" mass="34575">MKLKKLSLILIFAASASLCAGCASFFDTNTATGGKKVSFQEDMKAKKAKQKPKAKAVHKTKQIEDTESSKLGNDIEKTLSTELKAGVVKPYVPDERSNNQSLLPHVSSLEGREASNELNKVSMKDVLEGKVDLNKLYEQEHSQDDKSTQVQDQKLTPFVDGGSNEEDIASAVNQSVEGLSQESSKTCHLVDSSVAQNKAYTIATAQAKRISPDLGTIYVAPTIVPEELHECITDLSKPISTALNENSHKAISSGKLRISQNQGSSTLIPSLVRACRQNNVPLLNVSIIRKTGSKYMLNIRNIRVHDGITIVQTSQALN</sequence>
<keyword evidence="1" id="KW-0732">Signal</keyword>
<name>A0ABS7DDA4_9GAMM</name>
<dbReference type="Proteomes" id="UP000731465">
    <property type="component" value="Unassembled WGS sequence"/>
</dbReference>
<reference evidence="2 3" key="1">
    <citation type="submission" date="2021-03" db="EMBL/GenBank/DDBJ databases">
        <title>Succinivibrio sp. nov. isolated from feces of cow.</title>
        <authorList>
            <person name="Choi J.-Y."/>
        </authorList>
    </citation>
    <scope>NUCLEOTIDE SEQUENCE [LARGE SCALE GENOMIC DNA]</scope>
    <source>
        <strain evidence="2 3">AGMB01872</strain>
    </source>
</reference>
<feature type="signal peptide" evidence="1">
    <location>
        <begin position="1"/>
        <end position="20"/>
    </location>
</feature>
<protein>
    <recommendedName>
        <fullName evidence="4">Lipoprotein</fullName>
    </recommendedName>
</protein>
<proteinExistence type="predicted"/>
<dbReference type="EMBL" id="JAGFNY010000001">
    <property type="protein sequence ID" value="MBW7569287.1"/>
    <property type="molecule type" value="Genomic_DNA"/>
</dbReference>
<dbReference type="RefSeq" id="WP_219935669.1">
    <property type="nucleotide sequence ID" value="NZ_JAGFNY010000001.1"/>
</dbReference>
<evidence type="ECO:0000313" key="2">
    <source>
        <dbReference type="EMBL" id="MBW7569287.1"/>
    </source>
</evidence>
<feature type="chain" id="PRO_5046506986" description="Lipoprotein" evidence="1">
    <location>
        <begin position="21"/>
        <end position="318"/>
    </location>
</feature>
<evidence type="ECO:0000313" key="3">
    <source>
        <dbReference type="Proteomes" id="UP000731465"/>
    </source>
</evidence>
<evidence type="ECO:0000256" key="1">
    <source>
        <dbReference type="SAM" id="SignalP"/>
    </source>
</evidence>
<gene>
    <name evidence="2" type="ORF">J5V48_00050</name>
</gene>
<organism evidence="2 3">
    <name type="scientific">Succinivibrio faecicola</name>
    <dbReference type="NCBI Taxonomy" id="2820300"/>
    <lineage>
        <taxon>Bacteria</taxon>
        <taxon>Pseudomonadati</taxon>
        <taxon>Pseudomonadota</taxon>
        <taxon>Gammaproteobacteria</taxon>
        <taxon>Aeromonadales</taxon>
        <taxon>Succinivibrionaceae</taxon>
        <taxon>Succinivibrio</taxon>
    </lineage>
</organism>
<evidence type="ECO:0008006" key="4">
    <source>
        <dbReference type="Google" id="ProtNLM"/>
    </source>
</evidence>